<evidence type="ECO:0000313" key="1">
    <source>
        <dbReference type="EMBL" id="RCX05556.1"/>
    </source>
</evidence>
<dbReference type="AlphaFoldDB" id="A0A369AB82"/>
<comment type="caution">
    <text evidence="1">The sequence shown here is derived from an EMBL/GenBank/DDBJ whole genome shotgun (WGS) entry which is preliminary data.</text>
</comment>
<reference evidence="1 2" key="1">
    <citation type="submission" date="2018-07" db="EMBL/GenBank/DDBJ databases">
        <title>Genomic Encyclopedia of Type Strains, Phase IV (KMG-IV): sequencing the most valuable type-strain genomes for metagenomic binning, comparative biology and taxonomic classification.</title>
        <authorList>
            <person name="Goeker M."/>
        </authorList>
    </citation>
    <scope>NUCLEOTIDE SEQUENCE [LARGE SCALE GENOMIC DNA]</scope>
    <source>
        <strain evidence="1 2">DSM 21410</strain>
    </source>
</reference>
<dbReference type="Proteomes" id="UP000253517">
    <property type="component" value="Unassembled WGS sequence"/>
</dbReference>
<sequence>MKNNFQPIEKEVIKNLKFPKNDVLSDELEKKFRKIELERALRLGNGEKVKFNIYFEDERAKLKVHTTIWGLTEDQVILKTGVTIPISRIHLLD</sequence>
<proteinExistence type="predicted"/>
<dbReference type="RefSeq" id="WP_037356461.1">
    <property type="nucleotide sequence ID" value="NZ_BHZF01000001.1"/>
</dbReference>
<evidence type="ECO:0000313" key="2">
    <source>
        <dbReference type="Proteomes" id="UP000253517"/>
    </source>
</evidence>
<protein>
    <submittedName>
        <fullName evidence="1">Uncharacterized protein</fullName>
    </submittedName>
</protein>
<gene>
    <name evidence="1" type="ORF">DES35_101843</name>
</gene>
<keyword evidence="2" id="KW-1185">Reference proteome</keyword>
<accession>A0A369AB82</accession>
<organism evidence="1 2">
    <name type="scientific">Schleiferia thermophila</name>
    <dbReference type="NCBI Taxonomy" id="884107"/>
    <lineage>
        <taxon>Bacteria</taxon>
        <taxon>Pseudomonadati</taxon>
        <taxon>Bacteroidota</taxon>
        <taxon>Flavobacteriia</taxon>
        <taxon>Flavobacteriales</taxon>
        <taxon>Schleiferiaceae</taxon>
        <taxon>Schleiferia</taxon>
    </lineage>
</organism>
<dbReference type="EMBL" id="QPJS01000001">
    <property type="protein sequence ID" value="RCX05556.1"/>
    <property type="molecule type" value="Genomic_DNA"/>
</dbReference>
<name>A0A369AB82_9FLAO</name>